<dbReference type="PANTHER" id="PTHR35371">
    <property type="entry name" value="INNER MEMBRANE PROTEIN"/>
    <property type="match status" value="1"/>
</dbReference>
<keyword evidence="2 5" id="KW-0812">Transmembrane</keyword>
<proteinExistence type="predicted"/>
<evidence type="ECO:0000313" key="6">
    <source>
        <dbReference type="EMBL" id="NIZ61232.1"/>
    </source>
</evidence>
<evidence type="ECO:0000313" key="7">
    <source>
        <dbReference type="Proteomes" id="UP001429564"/>
    </source>
</evidence>
<dbReference type="Pfam" id="PF01124">
    <property type="entry name" value="MAPEG"/>
    <property type="match status" value="1"/>
</dbReference>
<dbReference type="SUPFAM" id="SSF161084">
    <property type="entry name" value="MAPEG domain-like"/>
    <property type="match status" value="1"/>
</dbReference>
<keyword evidence="3 5" id="KW-1133">Transmembrane helix</keyword>
<accession>A0ABX0W6N5</accession>
<evidence type="ECO:0000256" key="5">
    <source>
        <dbReference type="SAM" id="Phobius"/>
    </source>
</evidence>
<evidence type="ECO:0000256" key="2">
    <source>
        <dbReference type="ARBA" id="ARBA00022692"/>
    </source>
</evidence>
<evidence type="ECO:0000256" key="3">
    <source>
        <dbReference type="ARBA" id="ARBA00022989"/>
    </source>
</evidence>
<comment type="subcellular location">
    <subcellularLocation>
        <location evidence="1">Membrane</location>
    </subcellularLocation>
</comment>
<feature type="transmembrane region" description="Helical" evidence="5">
    <location>
        <begin position="98"/>
        <end position="125"/>
    </location>
</feature>
<keyword evidence="7" id="KW-1185">Reference proteome</keyword>
<dbReference type="Proteomes" id="UP001429564">
    <property type="component" value="Unassembled WGS sequence"/>
</dbReference>
<dbReference type="RefSeq" id="WP_167683790.1">
    <property type="nucleotide sequence ID" value="NZ_QHLQ01000007.1"/>
</dbReference>
<evidence type="ECO:0008006" key="8">
    <source>
        <dbReference type="Google" id="ProtNLM"/>
    </source>
</evidence>
<dbReference type="InterPro" id="IPR023352">
    <property type="entry name" value="MAPEG-like_dom_sf"/>
</dbReference>
<gene>
    <name evidence="6" type="ORF">DL239_09610</name>
</gene>
<sequence length="126" mass="13577">MLTWILLVLILYYAGLFLPSLFLLPRIGVGAYLGSRDGDPDPAKVHARAQRAHRNFQENLAPFAVLAVLALVLSDVNVEQASLGGAVFFFARLAYLPAYLLAVPVIRSAAYSVGFVGLVMMGLALT</sequence>
<name>A0ABX0W6N5_9RHOB</name>
<feature type="transmembrane region" description="Helical" evidence="5">
    <location>
        <begin position="6"/>
        <end position="24"/>
    </location>
</feature>
<organism evidence="6 7">
    <name type="scientific">Parasedimentitalea denitrificans</name>
    <dbReference type="NCBI Taxonomy" id="2211118"/>
    <lineage>
        <taxon>Bacteria</taxon>
        <taxon>Pseudomonadati</taxon>
        <taxon>Pseudomonadota</taxon>
        <taxon>Alphaproteobacteria</taxon>
        <taxon>Rhodobacterales</taxon>
        <taxon>Paracoccaceae</taxon>
        <taxon>Parasedimentitalea</taxon>
    </lineage>
</organism>
<evidence type="ECO:0000256" key="4">
    <source>
        <dbReference type="ARBA" id="ARBA00023136"/>
    </source>
</evidence>
<dbReference type="EMBL" id="QHLQ01000007">
    <property type="protein sequence ID" value="NIZ61232.1"/>
    <property type="molecule type" value="Genomic_DNA"/>
</dbReference>
<reference evidence="6 7" key="1">
    <citation type="submission" date="2018-05" db="EMBL/GenBank/DDBJ databases">
        <authorList>
            <person name="Zhang Y.-J."/>
        </authorList>
    </citation>
    <scope>NUCLEOTIDE SEQUENCE [LARGE SCALE GENOMIC DNA]</scope>
    <source>
        <strain evidence="6 7">CY04</strain>
    </source>
</reference>
<dbReference type="PANTHER" id="PTHR35371:SF1">
    <property type="entry name" value="BLR7753 PROTEIN"/>
    <property type="match status" value="1"/>
</dbReference>
<dbReference type="InterPro" id="IPR001129">
    <property type="entry name" value="Membr-assoc_MAPEG"/>
</dbReference>
<keyword evidence="4 5" id="KW-0472">Membrane</keyword>
<protein>
    <recommendedName>
        <fullName evidence="8">MAPEG family protein</fullName>
    </recommendedName>
</protein>
<dbReference type="Gene3D" id="1.20.120.550">
    <property type="entry name" value="Membrane associated eicosanoid/glutathione metabolism-like domain"/>
    <property type="match status" value="1"/>
</dbReference>
<comment type="caution">
    <text evidence="6">The sequence shown here is derived from an EMBL/GenBank/DDBJ whole genome shotgun (WGS) entry which is preliminary data.</text>
</comment>
<evidence type="ECO:0000256" key="1">
    <source>
        <dbReference type="ARBA" id="ARBA00004370"/>
    </source>
</evidence>